<organism evidence="13 14">
    <name type="scientific">Scyliorhinus torazame</name>
    <name type="common">Cloudy catshark</name>
    <name type="synonym">Catulus torazame</name>
    <dbReference type="NCBI Taxonomy" id="75743"/>
    <lineage>
        <taxon>Eukaryota</taxon>
        <taxon>Metazoa</taxon>
        <taxon>Chordata</taxon>
        <taxon>Craniata</taxon>
        <taxon>Vertebrata</taxon>
        <taxon>Chondrichthyes</taxon>
        <taxon>Elasmobranchii</taxon>
        <taxon>Galeomorphii</taxon>
        <taxon>Galeoidea</taxon>
        <taxon>Carcharhiniformes</taxon>
        <taxon>Scyliorhinidae</taxon>
        <taxon>Scyliorhinus</taxon>
    </lineage>
</organism>
<feature type="domain" description="COG complex component COG2 C-terminal" evidence="12">
    <location>
        <begin position="382"/>
        <end position="705"/>
    </location>
</feature>
<keyword evidence="9" id="KW-0175">Coiled coil</keyword>
<dbReference type="PANTHER" id="PTHR12961:SF0">
    <property type="entry name" value="CONSERVED OLIGOMERIC GOLGI COMPLEX SUBUNIT 2"/>
    <property type="match status" value="1"/>
</dbReference>
<keyword evidence="14" id="KW-1185">Reference proteome</keyword>
<feature type="compositionally biased region" description="Polar residues" evidence="10">
    <location>
        <begin position="483"/>
        <end position="495"/>
    </location>
</feature>
<feature type="coiled-coil region" evidence="9">
    <location>
        <begin position="656"/>
        <end position="683"/>
    </location>
</feature>
<protein>
    <recommendedName>
        <fullName evidence="3">Conserved oligomeric Golgi complex subunit 2</fullName>
    </recommendedName>
    <alternativeName>
        <fullName evidence="8">Component of oligomeric Golgi complex 2</fullName>
    </alternativeName>
</protein>
<dbReference type="AlphaFoldDB" id="A0A401Q4I4"/>
<dbReference type="Pfam" id="PF12022">
    <property type="entry name" value="COG2_C"/>
    <property type="match status" value="1"/>
</dbReference>
<dbReference type="STRING" id="75743.A0A401Q4I4"/>
<dbReference type="InterPro" id="IPR009316">
    <property type="entry name" value="COG2"/>
</dbReference>
<reference evidence="13 14" key="1">
    <citation type="journal article" date="2018" name="Nat. Ecol. Evol.">
        <title>Shark genomes provide insights into elasmobranch evolution and the origin of vertebrates.</title>
        <authorList>
            <person name="Hara Y"/>
            <person name="Yamaguchi K"/>
            <person name="Onimaru K"/>
            <person name="Kadota M"/>
            <person name="Koyanagi M"/>
            <person name="Keeley SD"/>
            <person name="Tatsumi K"/>
            <person name="Tanaka K"/>
            <person name="Motone F"/>
            <person name="Kageyama Y"/>
            <person name="Nozu R"/>
            <person name="Adachi N"/>
            <person name="Nishimura O"/>
            <person name="Nakagawa R"/>
            <person name="Tanegashima C"/>
            <person name="Kiyatake I"/>
            <person name="Matsumoto R"/>
            <person name="Murakumo K"/>
            <person name="Nishida K"/>
            <person name="Terakita A"/>
            <person name="Kuratani S"/>
            <person name="Sato K"/>
            <person name="Hyodo S Kuraku.S."/>
        </authorList>
    </citation>
    <scope>NUCLEOTIDE SEQUENCE [LARGE SCALE GENOMIC DNA]</scope>
</reference>
<keyword evidence="7" id="KW-0472">Membrane</keyword>
<evidence type="ECO:0000259" key="12">
    <source>
        <dbReference type="Pfam" id="PF12022"/>
    </source>
</evidence>
<evidence type="ECO:0000256" key="7">
    <source>
        <dbReference type="ARBA" id="ARBA00023136"/>
    </source>
</evidence>
<feature type="region of interest" description="Disordered" evidence="10">
    <location>
        <begin position="474"/>
        <end position="504"/>
    </location>
</feature>
<proteinExistence type="inferred from homology"/>
<evidence type="ECO:0000256" key="4">
    <source>
        <dbReference type="ARBA" id="ARBA00022448"/>
    </source>
</evidence>
<dbReference type="OMA" id="TFIDKCM"/>
<evidence type="ECO:0000256" key="5">
    <source>
        <dbReference type="ARBA" id="ARBA00022927"/>
    </source>
</evidence>
<dbReference type="GO" id="GO:0000139">
    <property type="term" value="C:Golgi membrane"/>
    <property type="evidence" value="ECO:0007669"/>
    <property type="project" value="UniProtKB-SubCell"/>
</dbReference>
<gene>
    <name evidence="13" type="ORF">scyTo_0017127</name>
</gene>
<comment type="subcellular location">
    <subcellularLocation>
        <location evidence="1">Golgi apparatus membrane</location>
        <topology evidence="1">Peripheral membrane protein</topology>
    </subcellularLocation>
</comment>
<evidence type="ECO:0000256" key="9">
    <source>
        <dbReference type="SAM" id="Coils"/>
    </source>
</evidence>
<evidence type="ECO:0000259" key="11">
    <source>
        <dbReference type="Pfam" id="PF06148"/>
    </source>
</evidence>
<evidence type="ECO:0000313" key="14">
    <source>
        <dbReference type="Proteomes" id="UP000288216"/>
    </source>
</evidence>
<dbReference type="PANTHER" id="PTHR12961">
    <property type="entry name" value="CONSERVED OLIGOMERIC GOLGI COMPLEX COMPONENT 2"/>
    <property type="match status" value="1"/>
</dbReference>
<evidence type="ECO:0000256" key="3">
    <source>
        <dbReference type="ARBA" id="ARBA00020977"/>
    </source>
</evidence>
<dbReference type="Pfam" id="PF06148">
    <property type="entry name" value="COG2_N"/>
    <property type="match status" value="1"/>
</dbReference>
<dbReference type="GO" id="GO:0006891">
    <property type="term" value="P:intra-Golgi vesicle-mediated transport"/>
    <property type="evidence" value="ECO:0007669"/>
    <property type="project" value="TreeGrafter"/>
</dbReference>
<feature type="domain" description="Conserved oligomeric Golgi complex subunit 2 N-terminal" evidence="11">
    <location>
        <begin position="19"/>
        <end position="92"/>
    </location>
</feature>
<dbReference type="EMBL" id="BFAA01010873">
    <property type="protein sequence ID" value="GCB80280.1"/>
    <property type="molecule type" value="Genomic_DNA"/>
</dbReference>
<keyword evidence="5" id="KW-0653">Protein transport</keyword>
<evidence type="ECO:0000256" key="6">
    <source>
        <dbReference type="ARBA" id="ARBA00023034"/>
    </source>
</evidence>
<comment type="similarity">
    <text evidence="2">Belongs to the COG2 family.</text>
</comment>
<name>A0A401Q4I4_SCYTO</name>
<dbReference type="OrthoDB" id="332281at2759"/>
<dbReference type="GO" id="GO:0015031">
    <property type="term" value="P:protein transport"/>
    <property type="evidence" value="ECO:0007669"/>
    <property type="project" value="UniProtKB-KW"/>
</dbReference>
<dbReference type="InterPro" id="IPR024603">
    <property type="entry name" value="COG_complex_COG2_C"/>
</dbReference>
<evidence type="ECO:0000256" key="2">
    <source>
        <dbReference type="ARBA" id="ARBA00007603"/>
    </source>
</evidence>
<dbReference type="GO" id="GO:0007030">
    <property type="term" value="P:Golgi organization"/>
    <property type="evidence" value="ECO:0007669"/>
    <property type="project" value="InterPro"/>
</dbReference>
<sequence length="741" mass="83773">METRRAAGLISLPTGPDSLCFNKDEFMKDDFDVDHFVSECRKHVQLETLRDDLELYYKLLKTAMIELINKDYADFVNLSTNLVGMDRALNQLTVPLGQLREEVMSLKLVVSEGIQAIDNRLVKEDDIRKKKMCVLRLLQLIRSVEKIEKILHSQSSKEPSPLETSGPPLAGQMLERIGTEFNQLHFHAVQSKGMPLLDKVRPRIAGITAMLQQSLEGLLLEGLQTANVEIVRPCLRTYATIDKTRDAEALIGQVLVKPYVEEVINEQYVQSGTNGLREMYGKLLDFIPNHCRLLQVVTGGAVIGDKTEVIPGYDFTVNSVWPEMVRGLEEKVPSLFNPGNPDMFHEKYTITMEFIRKFEWQCASQASVKRLRSHSAYKSFNNKWSLPVYYQIRFKEIAGNLEASMSEGLKEVPAGSEFRLLVTHVLWQNLLKCWADHIYLPPLAHRFWKLTLQLLARYSKWVNELKIAAPRKDLTQDGLKPSPANSHTVSTSPNGSHEDQGNGLTADVKVVPPLSVSQLVYVVSDLDKIQEQLPHLLEIIKLRLEKIGFANFSLISEALADSRTSVVSSLPSLSDRIIEELSEACFSYLKNASEVPRLYRRTNKEVPVKASLYVENALKPLHHLQNQYNGVVKENRIQEWLSGAVRISTERYYETISDVLSSVKKMEESLKRLKQARKSAAVTNVGTNSGISDDNKIRLQLALDVEYLWDQVQRLGLQMSTFTQLAALLELTQAAKAVATV</sequence>
<dbReference type="InterPro" id="IPR024602">
    <property type="entry name" value="COG_su2_N"/>
</dbReference>
<evidence type="ECO:0000313" key="13">
    <source>
        <dbReference type="EMBL" id="GCB80280.1"/>
    </source>
</evidence>
<comment type="caution">
    <text evidence="13">The sequence shown here is derived from an EMBL/GenBank/DDBJ whole genome shotgun (WGS) entry which is preliminary data.</text>
</comment>
<dbReference type="Proteomes" id="UP000288216">
    <property type="component" value="Unassembled WGS sequence"/>
</dbReference>
<keyword evidence="4" id="KW-0813">Transport</keyword>
<evidence type="ECO:0000256" key="8">
    <source>
        <dbReference type="ARBA" id="ARBA00031344"/>
    </source>
</evidence>
<accession>A0A401Q4I4</accession>
<evidence type="ECO:0000256" key="10">
    <source>
        <dbReference type="SAM" id="MobiDB-lite"/>
    </source>
</evidence>
<evidence type="ECO:0000256" key="1">
    <source>
        <dbReference type="ARBA" id="ARBA00004395"/>
    </source>
</evidence>
<dbReference type="GO" id="GO:0017119">
    <property type="term" value="C:Golgi transport complex"/>
    <property type="evidence" value="ECO:0007669"/>
    <property type="project" value="TreeGrafter"/>
</dbReference>
<keyword evidence="6" id="KW-0333">Golgi apparatus</keyword>